<comment type="caution">
    <text evidence="1">The sequence shown here is derived from an EMBL/GenBank/DDBJ whole genome shotgun (WGS) entry which is preliminary data.</text>
</comment>
<organism evidence="1 2">
    <name type="scientific">Fimbriiglobus ruber</name>
    <dbReference type="NCBI Taxonomy" id="1908690"/>
    <lineage>
        <taxon>Bacteria</taxon>
        <taxon>Pseudomonadati</taxon>
        <taxon>Planctomycetota</taxon>
        <taxon>Planctomycetia</taxon>
        <taxon>Gemmatales</taxon>
        <taxon>Gemmataceae</taxon>
        <taxon>Fimbriiglobus</taxon>
    </lineage>
</organism>
<dbReference type="AlphaFoldDB" id="A0A225DKI2"/>
<name>A0A225DKI2_9BACT</name>
<accession>A0A225DKI2</accession>
<sequence>MPRSFPAAKSWMQRQSQKRDVKKTHAILEAKIGRTVYHLWRKQVAFDPKKFLAS</sequence>
<dbReference type="EMBL" id="NIDE01000011">
    <property type="protein sequence ID" value="OWK39098.1"/>
    <property type="molecule type" value="Genomic_DNA"/>
</dbReference>
<protein>
    <submittedName>
        <fullName evidence="1">Uncharacterized protein</fullName>
    </submittedName>
</protein>
<evidence type="ECO:0000313" key="1">
    <source>
        <dbReference type="EMBL" id="OWK39098.1"/>
    </source>
</evidence>
<reference evidence="2" key="1">
    <citation type="submission" date="2017-06" db="EMBL/GenBank/DDBJ databases">
        <title>Genome analysis of Fimbriiglobus ruber SP5, the first member of the order Planctomycetales with confirmed chitinolytic capability.</title>
        <authorList>
            <person name="Ravin N.V."/>
            <person name="Rakitin A.L."/>
            <person name="Ivanova A.A."/>
            <person name="Beletsky A.V."/>
            <person name="Kulichevskaya I.S."/>
            <person name="Mardanov A.V."/>
            <person name="Dedysh S.N."/>
        </authorList>
    </citation>
    <scope>NUCLEOTIDE SEQUENCE [LARGE SCALE GENOMIC DNA]</scope>
    <source>
        <strain evidence="2">SP5</strain>
    </source>
</reference>
<dbReference type="Proteomes" id="UP000214646">
    <property type="component" value="Unassembled WGS sequence"/>
</dbReference>
<keyword evidence="2" id="KW-1185">Reference proteome</keyword>
<gene>
    <name evidence="1" type="ORF">FRUB_06180</name>
</gene>
<proteinExistence type="predicted"/>
<evidence type="ECO:0000313" key="2">
    <source>
        <dbReference type="Proteomes" id="UP000214646"/>
    </source>
</evidence>